<accession>A0AAN6X420</accession>
<reference evidence="2" key="2">
    <citation type="submission" date="2023-05" db="EMBL/GenBank/DDBJ databases">
        <authorList>
            <consortium name="Lawrence Berkeley National Laboratory"/>
            <person name="Steindorff A."/>
            <person name="Hensen N."/>
            <person name="Bonometti L."/>
            <person name="Westerberg I."/>
            <person name="Brannstrom I.O."/>
            <person name="Guillou S."/>
            <person name="Cros-Aarteil S."/>
            <person name="Calhoun S."/>
            <person name="Haridas S."/>
            <person name="Kuo A."/>
            <person name="Mondo S."/>
            <person name="Pangilinan J."/>
            <person name="Riley R."/>
            <person name="Labutti K."/>
            <person name="Andreopoulos B."/>
            <person name="Lipzen A."/>
            <person name="Chen C."/>
            <person name="Yanf M."/>
            <person name="Daum C."/>
            <person name="Ng V."/>
            <person name="Clum A."/>
            <person name="Ohm R."/>
            <person name="Martin F."/>
            <person name="Silar P."/>
            <person name="Natvig D."/>
            <person name="Lalanne C."/>
            <person name="Gautier V."/>
            <person name="Ament-Velasquez S.L."/>
            <person name="Kruys A."/>
            <person name="Hutchinson M.I."/>
            <person name="Powell A.J."/>
            <person name="Barry K."/>
            <person name="Miller A.N."/>
            <person name="Grigoriev I.V."/>
            <person name="Debuchy R."/>
            <person name="Gladieux P."/>
            <person name="Thoren M.H."/>
            <person name="Johannesson H."/>
        </authorList>
    </citation>
    <scope>NUCLEOTIDE SEQUENCE</scope>
    <source>
        <strain evidence="2">PSN309</strain>
    </source>
</reference>
<keyword evidence="1" id="KW-1133">Transmembrane helix</keyword>
<keyword evidence="1" id="KW-0472">Membrane</keyword>
<dbReference type="Proteomes" id="UP001302126">
    <property type="component" value="Unassembled WGS sequence"/>
</dbReference>
<dbReference type="AlphaFoldDB" id="A0AAN6X420"/>
<dbReference type="EMBL" id="MU864354">
    <property type="protein sequence ID" value="KAK4192485.1"/>
    <property type="molecule type" value="Genomic_DNA"/>
</dbReference>
<evidence type="ECO:0000313" key="2">
    <source>
        <dbReference type="EMBL" id="KAK4192485.1"/>
    </source>
</evidence>
<keyword evidence="3" id="KW-1185">Reference proteome</keyword>
<organism evidence="2 3">
    <name type="scientific">Podospora australis</name>
    <dbReference type="NCBI Taxonomy" id="1536484"/>
    <lineage>
        <taxon>Eukaryota</taxon>
        <taxon>Fungi</taxon>
        <taxon>Dikarya</taxon>
        <taxon>Ascomycota</taxon>
        <taxon>Pezizomycotina</taxon>
        <taxon>Sordariomycetes</taxon>
        <taxon>Sordariomycetidae</taxon>
        <taxon>Sordariales</taxon>
        <taxon>Podosporaceae</taxon>
        <taxon>Podospora</taxon>
    </lineage>
</organism>
<feature type="transmembrane region" description="Helical" evidence="1">
    <location>
        <begin position="152"/>
        <end position="173"/>
    </location>
</feature>
<reference evidence="2" key="1">
    <citation type="journal article" date="2023" name="Mol. Phylogenet. Evol.">
        <title>Genome-scale phylogeny and comparative genomics of the fungal order Sordariales.</title>
        <authorList>
            <person name="Hensen N."/>
            <person name="Bonometti L."/>
            <person name="Westerberg I."/>
            <person name="Brannstrom I.O."/>
            <person name="Guillou S."/>
            <person name="Cros-Aarteil S."/>
            <person name="Calhoun S."/>
            <person name="Haridas S."/>
            <person name="Kuo A."/>
            <person name="Mondo S."/>
            <person name="Pangilinan J."/>
            <person name="Riley R."/>
            <person name="LaButti K."/>
            <person name="Andreopoulos B."/>
            <person name="Lipzen A."/>
            <person name="Chen C."/>
            <person name="Yan M."/>
            <person name="Daum C."/>
            <person name="Ng V."/>
            <person name="Clum A."/>
            <person name="Steindorff A."/>
            <person name="Ohm R.A."/>
            <person name="Martin F."/>
            <person name="Silar P."/>
            <person name="Natvig D.O."/>
            <person name="Lalanne C."/>
            <person name="Gautier V."/>
            <person name="Ament-Velasquez S.L."/>
            <person name="Kruys A."/>
            <person name="Hutchinson M.I."/>
            <person name="Powell A.J."/>
            <person name="Barry K."/>
            <person name="Miller A.N."/>
            <person name="Grigoriev I.V."/>
            <person name="Debuchy R."/>
            <person name="Gladieux P."/>
            <person name="Hiltunen Thoren M."/>
            <person name="Johannesson H."/>
        </authorList>
    </citation>
    <scope>NUCLEOTIDE SEQUENCE</scope>
    <source>
        <strain evidence="2">PSN309</strain>
    </source>
</reference>
<name>A0AAN6X420_9PEZI</name>
<sequence>MVGRIGAGRPQGICSQGTRALKQVQGEVGGLPRRYKTKKTGRSAYGVLCILSVRDGGCGYGSTILPKQGCGGYIHPPIPALSHRHVAGFGSAVNHVCFSLGLLPIHTLRHMNKLRRCYHVSDALEAAQRTQRATSETRGWRRSTAQTSSIKLSFLVSSFIFLCVDVICNAMILHTHPYTLLESKETSMQASAPKQNQVPSTK</sequence>
<evidence type="ECO:0000256" key="1">
    <source>
        <dbReference type="SAM" id="Phobius"/>
    </source>
</evidence>
<proteinExistence type="predicted"/>
<evidence type="ECO:0008006" key="4">
    <source>
        <dbReference type="Google" id="ProtNLM"/>
    </source>
</evidence>
<keyword evidence="1" id="KW-0812">Transmembrane</keyword>
<evidence type="ECO:0000313" key="3">
    <source>
        <dbReference type="Proteomes" id="UP001302126"/>
    </source>
</evidence>
<comment type="caution">
    <text evidence="2">The sequence shown here is derived from an EMBL/GenBank/DDBJ whole genome shotgun (WGS) entry which is preliminary data.</text>
</comment>
<protein>
    <recommendedName>
        <fullName evidence="4">Transmembrane protein</fullName>
    </recommendedName>
</protein>
<gene>
    <name evidence="2" type="ORF">QBC35DRAFT_483960</name>
</gene>